<dbReference type="SUPFAM" id="SSF57701">
    <property type="entry name" value="Zn2/Cys6 DNA-binding domain"/>
    <property type="match status" value="1"/>
</dbReference>
<sequence length="360" mass="40957">MSIRRQSCDSCFASRRKCDLTYPICIRCERNNKSCQYKYPPQLPKERIAVDATATIPATQSTGQVKRKFSHVDASSRHTTGPVAPTPSSPRWTGHLGTLPPILAASKSWNWVLNQIRSCPQNFAERAETIFIHKGLYTDNKPPPPLRAAFGICAGALSANQVSHQVLFRVLDSEVVALTSSSLAGSLQEELHKLQAVVLYQIIRLFYGRVGERVLAERQEYFVRSYALKLLQLSDTELRSGPRTWAAWILAESIRRTVYIAFKLYTSYAMSRYGQCSEMQAINMLPISTNSRLWYSSEERGFQPPDRDEVMTYKDFAELYGRTLRRVHEPFERLVIVGCKRRIEQVDGIVCPRSRAEEVV</sequence>
<proteinExistence type="predicted"/>
<feature type="region of interest" description="Disordered" evidence="6">
    <location>
        <begin position="61"/>
        <end position="91"/>
    </location>
</feature>
<dbReference type="Gene3D" id="4.10.240.10">
    <property type="entry name" value="Zn(2)-C6 fungal-type DNA-binding domain"/>
    <property type="match status" value="1"/>
</dbReference>
<dbReference type="EMBL" id="AZNH01000013">
    <property type="protein sequence ID" value="KID88091.1"/>
    <property type="molecule type" value="Genomic_DNA"/>
</dbReference>
<protein>
    <submittedName>
        <fullName evidence="8">GsfR2</fullName>
    </submittedName>
</protein>
<gene>
    <name evidence="8" type="ORF">MGU_04920</name>
</gene>
<evidence type="ECO:0000313" key="9">
    <source>
        <dbReference type="Proteomes" id="UP000031192"/>
    </source>
</evidence>
<evidence type="ECO:0000313" key="8">
    <source>
        <dbReference type="EMBL" id="KID88091.1"/>
    </source>
</evidence>
<keyword evidence="5" id="KW-0539">Nucleus</keyword>
<dbReference type="GO" id="GO:0000981">
    <property type="term" value="F:DNA-binding transcription factor activity, RNA polymerase II-specific"/>
    <property type="evidence" value="ECO:0007669"/>
    <property type="project" value="InterPro"/>
</dbReference>
<keyword evidence="4" id="KW-0804">Transcription</keyword>
<dbReference type="OrthoDB" id="4216928at2759"/>
<comment type="caution">
    <text evidence="8">The sequence shown here is derived from an EMBL/GenBank/DDBJ whole genome shotgun (WGS) entry which is preliminary data.</text>
</comment>
<evidence type="ECO:0000256" key="4">
    <source>
        <dbReference type="ARBA" id="ARBA00023163"/>
    </source>
</evidence>
<feature type="domain" description="Zn(2)-C6 fungal-type" evidence="7">
    <location>
        <begin position="7"/>
        <end position="37"/>
    </location>
</feature>
<dbReference type="Proteomes" id="UP000031192">
    <property type="component" value="Unassembled WGS sequence"/>
</dbReference>
<reference evidence="8 9" key="1">
    <citation type="journal article" date="2014" name="Proc. Natl. Acad. Sci. U.S.A.">
        <title>Trajectory and genomic determinants of fungal-pathogen speciation and host adaptation.</title>
        <authorList>
            <person name="Hu X."/>
            <person name="Xiao G."/>
            <person name="Zheng P."/>
            <person name="Shang Y."/>
            <person name="Su Y."/>
            <person name="Zhang X."/>
            <person name="Liu X."/>
            <person name="Zhan S."/>
            <person name="St Leger R.J."/>
            <person name="Wang C."/>
        </authorList>
    </citation>
    <scope>NUCLEOTIDE SEQUENCE [LARGE SCALE GENOMIC DNA]</scope>
    <source>
        <strain evidence="8 9">ARSEF 977</strain>
    </source>
</reference>
<dbReference type="SMART" id="SM00066">
    <property type="entry name" value="GAL4"/>
    <property type="match status" value="1"/>
</dbReference>
<dbReference type="CDD" id="cd00067">
    <property type="entry name" value="GAL4"/>
    <property type="match status" value="1"/>
</dbReference>
<dbReference type="InterPro" id="IPR001138">
    <property type="entry name" value="Zn2Cys6_DnaBD"/>
</dbReference>
<dbReference type="Pfam" id="PF00172">
    <property type="entry name" value="Zn_clus"/>
    <property type="match status" value="1"/>
</dbReference>
<dbReference type="PANTHER" id="PTHR47660:SF3">
    <property type="entry name" value="FINGER DOMAIN PROTEIN, PUTATIVE (AFU_ORTHOLOGUE AFUA_4G03310)-RELATED"/>
    <property type="match status" value="1"/>
</dbReference>
<accession>A0A0B4HE40</accession>
<evidence type="ECO:0000256" key="1">
    <source>
        <dbReference type="ARBA" id="ARBA00022723"/>
    </source>
</evidence>
<dbReference type="HOGENOM" id="CLU_024655_2_0_1"/>
<evidence type="ECO:0000256" key="3">
    <source>
        <dbReference type="ARBA" id="ARBA00023015"/>
    </source>
</evidence>
<keyword evidence="9" id="KW-1185">Reference proteome</keyword>
<dbReference type="InterPro" id="IPR036864">
    <property type="entry name" value="Zn2-C6_fun-type_DNA-bd_sf"/>
</dbReference>
<evidence type="ECO:0000256" key="5">
    <source>
        <dbReference type="ARBA" id="ARBA00023242"/>
    </source>
</evidence>
<organism evidence="8 9">
    <name type="scientific">Metarhizium guizhouense (strain ARSEF 977)</name>
    <dbReference type="NCBI Taxonomy" id="1276136"/>
    <lineage>
        <taxon>Eukaryota</taxon>
        <taxon>Fungi</taxon>
        <taxon>Dikarya</taxon>
        <taxon>Ascomycota</taxon>
        <taxon>Pezizomycotina</taxon>
        <taxon>Sordariomycetes</taxon>
        <taxon>Hypocreomycetidae</taxon>
        <taxon>Hypocreales</taxon>
        <taxon>Clavicipitaceae</taxon>
        <taxon>Metarhizium</taxon>
    </lineage>
</organism>
<keyword evidence="3" id="KW-0805">Transcription regulation</keyword>
<keyword evidence="2" id="KW-0862">Zinc</keyword>
<evidence type="ECO:0000256" key="6">
    <source>
        <dbReference type="SAM" id="MobiDB-lite"/>
    </source>
</evidence>
<dbReference type="PANTHER" id="PTHR47660">
    <property type="entry name" value="TRANSCRIPTION FACTOR WITH C2H2 AND ZN(2)-CYS(6) DNA BINDING DOMAIN (EUROFUNG)-RELATED-RELATED"/>
    <property type="match status" value="1"/>
</dbReference>
<name>A0A0B4HE40_METGA</name>
<dbReference type="GO" id="GO:0008270">
    <property type="term" value="F:zinc ion binding"/>
    <property type="evidence" value="ECO:0007669"/>
    <property type="project" value="InterPro"/>
</dbReference>
<dbReference type="PROSITE" id="PS50048">
    <property type="entry name" value="ZN2_CY6_FUNGAL_2"/>
    <property type="match status" value="1"/>
</dbReference>
<dbReference type="AlphaFoldDB" id="A0A0B4HE40"/>
<evidence type="ECO:0000259" key="7">
    <source>
        <dbReference type="PROSITE" id="PS50048"/>
    </source>
</evidence>
<keyword evidence="1" id="KW-0479">Metal-binding</keyword>
<evidence type="ECO:0000256" key="2">
    <source>
        <dbReference type="ARBA" id="ARBA00022833"/>
    </source>
</evidence>